<gene>
    <name evidence="1" type="ORF">F0U60_49310</name>
</gene>
<evidence type="ECO:0000313" key="2">
    <source>
        <dbReference type="Proteomes" id="UP001611383"/>
    </source>
</evidence>
<evidence type="ECO:0000313" key="1">
    <source>
        <dbReference type="EMBL" id="WNG51253.1"/>
    </source>
</evidence>
<organism evidence="1 2">
    <name type="scientific">Archangium minus</name>
    <dbReference type="NCBI Taxonomy" id="83450"/>
    <lineage>
        <taxon>Bacteria</taxon>
        <taxon>Pseudomonadati</taxon>
        <taxon>Myxococcota</taxon>
        <taxon>Myxococcia</taxon>
        <taxon>Myxococcales</taxon>
        <taxon>Cystobacterineae</taxon>
        <taxon>Archangiaceae</taxon>
        <taxon>Archangium</taxon>
    </lineage>
</organism>
<protein>
    <recommendedName>
        <fullName evidence="3">HEAT repeat domain-containing protein</fullName>
    </recommendedName>
</protein>
<dbReference type="EMBL" id="CP043494">
    <property type="protein sequence ID" value="WNG51253.1"/>
    <property type="molecule type" value="Genomic_DNA"/>
</dbReference>
<proteinExistence type="predicted"/>
<dbReference type="RefSeq" id="WP_395811300.1">
    <property type="nucleotide sequence ID" value="NZ_CP043494.1"/>
</dbReference>
<name>A0ABY9X777_9BACT</name>
<keyword evidence="2" id="KW-1185">Reference proteome</keyword>
<evidence type="ECO:0008006" key="3">
    <source>
        <dbReference type="Google" id="ProtNLM"/>
    </source>
</evidence>
<dbReference type="Gene3D" id="1.25.10.10">
    <property type="entry name" value="Leucine-rich Repeat Variant"/>
    <property type="match status" value="1"/>
</dbReference>
<dbReference type="InterPro" id="IPR011989">
    <property type="entry name" value="ARM-like"/>
</dbReference>
<sequence>MIPPRFQDELIDAVHEGDELRARGLVAQLAVQPRQARAILEAMLAAPDALVRQAAAFGLGELGGRASAKRLEQQLALEEARGDYDGESVVEAITRALGRIDDASARASLMRKLERLATGPQESSDVGTVVNALWRKRHPEMIPAVRRCLERFDPSTSKVLQGLLVLLEKTPEEVSTWAGNPSVPVAHKTEVLTVLDAELPDALAATLPSFISAAHALAETAARQNGEASYYCDRLFTLLLLYKERVLPALPKEARAELRDLTRTLVAATAPNCSLRAAILLKLVGRPEDASLIEAHRPTEPVLAKVFDDAARTLRGLQEE</sequence>
<reference evidence="1 2" key="1">
    <citation type="submission" date="2019-08" db="EMBL/GenBank/DDBJ databases">
        <title>Archangium and Cystobacter genomes.</title>
        <authorList>
            <person name="Chen I.-C.K."/>
            <person name="Wielgoss S."/>
        </authorList>
    </citation>
    <scope>NUCLEOTIDE SEQUENCE [LARGE SCALE GENOMIC DNA]</scope>
    <source>
        <strain evidence="1 2">Cbm 6</strain>
    </source>
</reference>
<dbReference type="Proteomes" id="UP001611383">
    <property type="component" value="Chromosome"/>
</dbReference>
<accession>A0ABY9X777</accession>